<feature type="domain" description="Cadherin" evidence="9">
    <location>
        <begin position="179"/>
        <end position="390"/>
    </location>
</feature>
<keyword evidence="5" id="KW-1133">Transmembrane helix</keyword>
<dbReference type="GO" id="GO:0005509">
    <property type="term" value="F:calcium ion binding"/>
    <property type="evidence" value="ECO:0007669"/>
    <property type="project" value="UniProtKB-UniRule"/>
</dbReference>
<feature type="domain" description="Cadherin" evidence="9">
    <location>
        <begin position="59"/>
        <end position="178"/>
    </location>
</feature>
<dbReference type="PANTHER" id="PTHR24028">
    <property type="entry name" value="CADHERIN-87A"/>
    <property type="match status" value="1"/>
</dbReference>
<keyword evidence="7" id="KW-0325">Glycoprotein</keyword>
<dbReference type="SUPFAM" id="SSF49313">
    <property type="entry name" value="Cadherin-like"/>
    <property type="match status" value="5"/>
</dbReference>
<keyword evidence="3" id="KW-0677">Repeat</keyword>
<dbReference type="SMART" id="SM00112">
    <property type="entry name" value="CA"/>
    <property type="match status" value="3"/>
</dbReference>
<name>A0AAV4V6M0_CAEEX</name>
<evidence type="ECO:0000256" key="5">
    <source>
        <dbReference type="ARBA" id="ARBA00022989"/>
    </source>
</evidence>
<evidence type="ECO:0000256" key="1">
    <source>
        <dbReference type="ARBA" id="ARBA00004167"/>
    </source>
</evidence>
<evidence type="ECO:0000256" key="4">
    <source>
        <dbReference type="ARBA" id="ARBA00022837"/>
    </source>
</evidence>
<dbReference type="InterPro" id="IPR015919">
    <property type="entry name" value="Cadherin-like_sf"/>
</dbReference>
<accession>A0AAV4V6M0</accession>
<evidence type="ECO:0000259" key="9">
    <source>
        <dbReference type="PROSITE" id="PS50268"/>
    </source>
</evidence>
<dbReference type="Gene3D" id="2.60.40.60">
    <property type="entry name" value="Cadherins"/>
    <property type="match status" value="4"/>
</dbReference>
<dbReference type="InterPro" id="IPR050174">
    <property type="entry name" value="Protocadherin/Cadherin-CA"/>
</dbReference>
<dbReference type="EMBL" id="BPLR01014010">
    <property type="protein sequence ID" value="GIY65600.1"/>
    <property type="molecule type" value="Genomic_DNA"/>
</dbReference>
<dbReference type="InterPro" id="IPR002126">
    <property type="entry name" value="Cadherin-like_dom"/>
</dbReference>
<evidence type="ECO:0000256" key="7">
    <source>
        <dbReference type="ARBA" id="ARBA00023180"/>
    </source>
</evidence>
<keyword evidence="4 8" id="KW-0106">Calcium</keyword>
<organism evidence="10 11">
    <name type="scientific">Caerostris extrusa</name>
    <name type="common">Bark spider</name>
    <name type="synonym">Caerostris bankana</name>
    <dbReference type="NCBI Taxonomy" id="172846"/>
    <lineage>
        <taxon>Eukaryota</taxon>
        <taxon>Metazoa</taxon>
        <taxon>Ecdysozoa</taxon>
        <taxon>Arthropoda</taxon>
        <taxon>Chelicerata</taxon>
        <taxon>Arachnida</taxon>
        <taxon>Araneae</taxon>
        <taxon>Araneomorphae</taxon>
        <taxon>Entelegynae</taxon>
        <taxon>Araneoidea</taxon>
        <taxon>Araneidae</taxon>
        <taxon>Caerostris</taxon>
    </lineage>
</organism>
<keyword evidence="6" id="KW-0472">Membrane</keyword>
<reference evidence="10 11" key="1">
    <citation type="submission" date="2021-06" db="EMBL/GenBank/DDBJ databases">
        <title>Caerostris extrusa draft genome.</title>
        <authorList>
            <person name="Kono N."/>
            <person name="Arakawa K."/>
        </authorList>
    </citation>
    <scope>NUCLEOTIDE SEQUENCE [LARGE SCALE GENOMIC DNA]</scope>
</reference>
<dbReference type="InterPro" id="IPR020894">
    <property type="entry name" value="Cadherin_CS"/>
</dbReference>
<feature type="domain" description="Cadherin" evidence="9">
    <location>
        <begin position="391"/>
        <end position="511"/>
    </location>
</feature>
<dbReference type="PROSITE" id="PS00232">
    <property type="entry name" value="CADHERIN_1"/>
    <property type="match status" value="1"/>
</dbReference>
<dbReference type="PRINTS" id="PR00205">
    <property type="entry name" value="CADHERIN"/>
</dbReference>
<dbReference type="GO" id="GO:0007156">
    <property type="term" value="P:homophilic cell adhesion via plasma membrane adhesion molecules"/>
    <property type="evidence" value="ECO:0007669"/>
    <property type="project" value="InterPro"/>
</dbReference>
<keyword evidence="11" id="KW-1185">Reference proteome</keyword>
<dbReference type="Pfam" id="PF00028">
    <property type="entry name" value="Cadherin"/>
    <property type="match status" value="1"/>
</dbReference>
<keyword evidence="2" id="KW-0812">Transmembrane</keyword>
<dbReference type="PANTHER" id="PTHR24028:SF328">
    <property type="entry name" value="CADHERIN-3"/>
    <property type="match status" value="1"/>
</dbReference>
<evidence type="ECO:0000256" key="3">
    <source>
        <dbReference type="ARBA" id="ARBA00022737"/>
    </source>
</evidence>
<dbReference type="GO" id="GO:0005886">
    <property type="term" value="C:plasma membrane"/>
    <property type="evidence" value="ECO:0007669"/>
    <property type="project" value="InterPro"/>
</dbReference>
<dbReference type="CDD" id="cd11304">
    <property type="entry name" value="Cadherin_repeat"/>
    <property type="match status" value="4"/>
</dbReference>
<dbReference type="PROSITE" id="PS50268">
    <property type="entry name" value="CADHERIN_2"/>
    <property type="match status" value="3"/>
</dbReference>
<dbReference type="AlphaFoldDB" id="A0AAV4V6M0"/>
<sequence>MGRAKYQVICCREEYIDVSHVSERIRDLNFKEFNSRAKSKIINIFFCIPVGLRHENPTPESVYNVTIPENSLPKTQAISQEKMGIFVSDPTLAIRYKIVAGDTDRFFKAESRLVGDFWFLIIRVRTGNRAVLNREYQDTYRLTVRATVTSNLRRELKLKAQAEVIVTVTDTNDITPTFYPSSYEVSVPEDKPLHSSILQISAHDPDLGINGEIYYNLADPSLQFAVHPTRGVKFRATELASRPTTVTVKVTPVNLYPPEIFVRQFSTLLSPTDLTYTQLSESLTKISESMGELDALEIIDGDPSGVHHNVRAKDKGTPPRTTTQVVTVRLAETTDTTLTFEQADYDVEIEEISPPGSRVLHLKASAGQKRRTTAIVNVRVLDNNDNDPVFNSTVDSIVFDENKPAGSVVYTAYATDKDEGDNGYITYSLANLNPVPFTMDPFTGEIRATEILDYETMRREYILKVRAPLFEKVGCKGYVSQSAPINTEIITLSAIDFDYGSTVKYRMVPTNDDSCFRLEPTSGVLRITCDLAKMNIRERTVNVCHRWHSFR</sequence>
<gene>
    <name evidence="10" type="primary">kug</name>
    <name evidence="10" type="ORF">CEXT_567301</name>
</gene>
<dbReference type="FunFam" id="2.60.40.60:FF:000064">
    <property type="entry name" value="FAT atypical cadherin 1"/>
    <property type="match status" value="1"/>
</dbReference>
<comment type="caution">
    <text evidence="10">The sequence shown here is derived from an EMBL/GenBank/DDBJ whole genome shotgun (WGS) entry which is preliminary data.</text>
</comment>
<evidence type="ECO:0000313" key="10">
    <source>
        <dbReference type="EMBL" id="GIY65600.1"/>
    </source>
</evidence>
<protein>
    <submittedName>
        <fullName evidence="10">Fat-like cadherin-related tumor suppressor homolog</fullName>
    </submittedName>
</protein>
<comment type="subcellular location">
    <subcellularLocation>
        <location evidence="1">Membrane</location>
        <topology evidence="1">Single-pass membrane protein</topology>
    </subcellularLocation>
</comment>
<proteinExistence type="predicted"/>
<evidence type="ECO:0000256" key="2">
    <source>
        <dbReference type="ARBA" id="ARBA00022692"/>
    </source>
</evidence>
<evidence type="ECO:0000313" key="11">
    <source>
        <dbReference type="Proteomes" id="UP001054945"/>
    </source>
</evidence>
<dbReference type="Proteomes" id="UP001054945">
    <property type="component" value="Unassembled WGS sequence"/>
</dbReference>
<evidence type="ECO:0000256" key="6">
    <source>
        <dbReference type="ARBA" id="ARBA00023136"/>
    </source>
</evidence>
<evidence type="ECO:0000256" key="8">
    <source>
        <dbReference type="PROSITE-ProRule" id="PRU00043"/>
    </source>
</evidence>